<dbReference type="SUPFAM" id="SSF51197">
    <property type="entry name" value="Clavaminate synthase-like"/>
    <property type="match status" value="1"/>
</dbReference>
<dbReference type="Proteomes" id="UP000192042">
    <property type="component" value="Chromosome I"/>
</dbReference>
<evidence type="ECO:0000313" key="7">
    <source>
        <dbReference type="EMBL" id="SLM49848.1"/>
    </source>
</evidence>
<reference evidence="7 8" key="1">
    <citation type="submission" date="2017-03" db="EMBL/GenBank/DDBJ databases">
        <authorList>
            <person name="Afonso C.L."/>
            <person name="Miller P.J."/>
            <person name="Scott M.A."/>
            <person name="Spackman E."/>
            <person name="Goraichik I."/>
            <person name="Dimitrov K.M."/>
            <person name="Suarez D.L."/>
            <person name="Swayne D.E."/>
        </authorList>
    </citation>
    <scope>NUCLEOTIDE SEQUENCE [LARGE SCALE GENOMIC DNA]</scope>
    <source>
        <strain evidence="7">Genome sequencing of Nitrospira japonica strain NJ11</strain>
    </source>
</reference>
<proteinExistence type="predicted"/>
<evidence type="ECO:0000256" key="4">
    <source>
        <dbReference type="ARBA" id="ARBA00023002"/>
    </source>
</evidence>
<keyword evidence="3" id="KW-0223">Dioxygenase</keyword>
<comment type="cofactor">
    <cofactor evidence="1">
        <name>L-ascorbate</name>
        <dbReference type="ChEBI" id="CHEBI:38290"/>
    </cofactor>
</comment>
<dbReference type="Pfam" id="PF13640">
    <property type="entry name" value="2OG-FeII_Oxy_3"/>
    <property type="match status" value="1"/>
</dbReference>
<dbReference type="EMBL" id="LT828648">
    <property type="protein sequence ID" value="SLM49848.1"/>
    <property type="molecule type" value="Genomic_DNA"/>
</dbReference>
<feature type="domain" description="Prolyl 4-hydroxylase alpha subunit" evidence="6">
    <location>
        <begin position="10"/>
        <end position="187"/>
    </location>
</feature>
<evidence type="ECO:0000256" key="2">
    <source>
        <dbReference type="ARBA" id="ARBA00022723"/>
    </source>
</evidence>
<evidence type="ECO:0000256" key="5">
    <source>
        <dbReference type="ARBA" id="ARBA00023004"/>
    </source>
</evidence>
<dbReference type="PANTHER" id="PTHR10869:SF241">
    <property type="entry name" value="FE2OG DIOXYGENASE DOMAIN-CONTAINING PROTEIN"/>
    <property type="match status" value="1"/>
</dbReference>
<dbReference type="GO" id="GO:0005506">
    <property type="term" value="F:iron ion binding"/>
    <property type="evidence" value="ECO:0007669"/>
    <property type="project" value="InterPro"/>
</dbReference>
<keyword evidence="2" id="KW-0479">Metal-binding</keyword>
<dbReference type="Gene3D" id="2.60.120.620">
    <property type="entry name" value="q2cbj1_9rhob like domain"/>
    <property type="match status" value="1"/>
</dbReference>
<evidence type="ECO:0000256" key="3">
    <source>
        <dbReference type="ARBA" id="ARBA00022964"/>
    </source>
</evidence>
<keyword evidence="4" id="KW-0560">Oxidoreductase</keyword>
<dbReference type="OrthoDB" id="269774at2"/>
<dbReference type="GO" id="GO:0031418">
    <property type="term" value="F:L-ascorbic acid binding"/>
    <property type="evidence" value="ECO:0007669"/>
    <property type="project" value="InterPro"/>
</dbReference>
<keyword evidence="5" id="KW-0408">Iron</keyword>
<dbReference type="InterPro" id="IPR044862">
    <property type="entry name" value="Pro_4_hyd_alph_FE2OG_OXY"/>
</dbReference>
<keyword evidence="8" id="KW-1185">Reference proteome</keyword>
<sequence length="189" mass="21827">MVTIEEVDPGKVLLLHDFLTGDECMSLIRRSESLMYEPGKVADVVLEDVRNNERVLLDDMALALDLFHKAKPFLPHELEGHLLVGLNERWRFYRYRPGQTFKPHRDGAYFRVTSFEESQLTFMIYLNEGMTGGETRFFADMEQAFQGCPYLSVKPKTGMALVFLHQIWHEGAVVGSGQKYVLRTDVMYK</sequence>
<evidence type="ECO:0000259" key="6">
    <source>
        <dbReference type="SMART" id="SM00702"/>
    </source>
</evidence>
<dbReference type="InterPro" id="IPR006620">
    <property type="entry name" value="Pro_4_hyd_alph"/>
</dbReference>
<name>A0A1W1I9X2_9BACT</name>
<protein>
    <recommendedName>
        <fullName evidence="6">Prolyl 4-hydroxylase alpha subunit domain-containing protein</fullName>
    </recommendedName>
</protein>
<dbReference type="RefSeq" id="WP_080888016.1">
    <property type="nucleotide sequence ID" value="NZ_LT828648.1"/>
</dbReference>
<dbReference type="AlphaFoldDB" id="A0A1W1I9X2"/>
<dbReference type="GO" id="GO:0004656">
    <property type="term" value="F:procollagen-proline 4-dioxygenase activity"/>
    <property type="evidence" value="ECO:0007669"/>
    <property type="project" value="TreeGrafter"/>
</dbReference>
<dbReference type="InterPro" id="IPR045054">
    <property type="entry name" value="P4HA-like"/>
</dbReference>
<dbReference type="SMART" id="SM00702">
    <property type="entry name" value="P4Hc"/>
    <property type="match status" value="1"/>
</dbReference>
<organism evidence="7 8">
    <name type="scientific">Nitrospira japonica</name>
    <dbReference type="NCBI Taxonomy" id="1325564"/>
    <lineage>
        <taxon>Bacteria</taxon>
        <taxon>Pseudomonadati</taxon>
        <taxon>Nitrospirota</taxon>
        <taxon>Nitrospiria</taxon>
        <taxon>Nitrospirales</taxon>
        <taxon>Nitrospiraceae</taxon>
        <taxon>Nitrospira</taxon>
    </lineage>
</organism>
<accession>A0A1W1I9X2</accession>
<gene>
    <name evidence="7" type="ORF">NSJP_3681</name>
</gene>
<dbReference type="KEGG" id="nja:NSJP_3681"/>
<evidence type="ECO:0000256" key="1">
    <source>
        <dbReference type="ARBA" id="ARBA00001961"/>
    </source>
</evidence>
<dbReference type="PANTHER" id="PTHR10869">
    <property type="entry name" value="PROLYL 4-HYDROXYLASE ALPHA SUBUNIT"/>
    <property type="match status" value="1"/>
</dbReference>
<evidence type="ECO:0000313" key="8">
    <source>
        <dbReference type="Proteomes" id="UP000192042"/>
    </source>
</evidence>
<dbReference type="STRING" id="1325564.NSJP_3681"/>